<sequence>MVDNNTVQSHAECHQSISSSHEIICTVSIALAINKGKEEDPGNTKEKSKKKEKKIVSTGVVEAPKSQGYYHIEYNLLPDDPEPTKVDLVLFGLAAKIYMENETKVLKPWQEGEKMWLGWSQSVKVKVTKDLLIRLASHKVTFQVWNAKERVSAKARSDRPKAFRLPQGWRCDDPDRNGGPPDCVAAKSGGIKILVQKLRTLFQKENPKVTTSSKIHRDSTSDFKNISELKCVTVKPKPDTVEAAVSERTSSLTVLNKKCSVVPVGERVHTNRSLSCGGEQDALLHDLKSPKLMAIQELEKGPTALRPMQKACSLDQSSKALRPMTRTVISLKKPSSIEDKPQFLPKRRAVKKTTQESVVSGEHIKKNGIALVELSLIHLLAGDKSVTDCLVPCSPGECEGICNISIDKQLISEALRVELNPLIIRILSASSLPTAPVPFHVLEEKCIPVYCQYKFHNMSVHRTGGQEHGSHVYFRDVNVVLSGLLSPGELRECLGGPPLEIEVHDRDRKMQEPPGGLALIGAEPRDDQPSGKKKTCRDVLQDNSRQRNPCGIAKLDLSDLLRGQKYNNTTALTKLRSEILRINAAALRLDSYVEETIETGLGCYRMNAKDRESKDLDVVTGFHVVDGHMHLFILEGLKDKSIKRLWETIPIELTGREEERVEILYNSALSFSNRLYGTLDISLGPIRLHKQLELIMKQPAVYVRDTVSPACLQALSRLSLLLQVKKLRNVVQSSLFPTAEMIQNLSQEFGIIPGRGQQKVTQIEVKNEDEAEVPLQHTTAKTHLPLDSYNIKYVEWKQEIANQNLHGQAKDFIQVNIKEVEQASLRVQRTKPAVIISLPTLNMETRIHSTQTLNCIEQAQEPLCKKVAKETMWRFCCSQEYQLAMALAANAEADQKASEARWRAACHTNDDFRFPGFKSSIESNEHPHRIDEARSEELRKPWRENILHGNTLRPTLMRVTWPWNTRFQDFERYSKPPPFYGPVPPVTIHLAGDSLRQEQLQYYGNVHERSPGKGPVPEFKCHIGVAQGNLGKLQDLLKDKPMKYSLRRPGMVLKVRP</sequence>
<protein>
    <recommendedName>
        <fullName evidence="2">DUF4550 domain-containing protein</fullName>
    </recommendedName>
</protein>
<accession>A0AAD7S3I0</accession>
<dbReference type="PANTHER" id="PTHR33667:SF7">
    <property type="entry name" value="RIKEN CDNA 1810020O05 GENE"/>
    <property type="match status" value="1"/>
</dbReference>
<evidence type="ECO:0000313" key="3">
    <source>
        <dbReference type="EMBL" id="KAJ8395312.1"/>
    </source>
</evidence>
<dbReference type="Pfam" id="PF15084">
    <property type="entry name" value="DUF4550"/>
    <property type="match status" value="1"/>
</dbReference>
<dbReference type="InterPro" id="IPR027876">
    <property type="entry name" value="DUF4550"/>
</dbReference>
<proteinExistence type="predicted"/>
<dbReference type="AlphaFoldDB" id="A0AAD7S3I0"/>
<evidence type="ECO:0000313" key="4">
    <source>
        <dbReference type="Proteomes" id="UP001221898"/>
    </source>
</evidence>
<organism evidence="3 4">
    <name type="scientific">Aldrovandia affinis</name>
    <dbReference type="NCBI Taxonomy" id="143900"/>
    <lineage>
        <taxon>Eukaryota</taxon>
        <taxon>Metazoa</taxon>
        <taxon>Chordata</taxon>
        <taxon>Craniata</taxon>
        <taxon>Vertebrata</taxon>
        <taxon>Euteleostomi</taxon>
        <taxon>Actinopterygii</taxon>
        <taxon>Neopterygii</taxon>
        <taxon>Teleostei</taxon>
        <taxon>Notacanthiformes</taxon>
        <taxon>Halosauridae</taxon>
        <taxon>Aldrovandia</taxon>
    </lineage>
</organism>
<dbReference type="Proteomes" id="UP001221898">
    <property type="component" value="Unassembled WGS sequence"/>
</dbReference>
<reference evidence="3" key="1">
    <citation type="journal article" date="2023" name="Science">
        <title>Genome structures resolve the early diversification of teleost fishes.</title>
        <authorList>
            <person name="Parey E."/>
            <person name="Louis A."/>
            <person name="Montfort J."/>
            <person name="Bouchez O."/>
            <person name="Roques C."/>
            <person name="Iampietro C."/>
            <person name="Lluch J."/>
            <person name="Castinel A."/>
            <person name="Donnadieu C."/>
            <person name="Desvignes T."/>
            <person name="Floi Bucao C."/>
            <person name="Jouanno E."/>
            <person name="Wen M."/>
            <person name="Mejri S."/>
            <person name="Dirks R."/>
            <person name="Jansen H."/>
            <person name="Henkel C."/>
            <person name="Chen W.J."/>
            <person name="Zahm M."/>
            <person name="Cabau C."/>
            <person name="Klopp C."/>
            <person name="Thompson A.W."/>
            <person name="Robinson-Rechavi M."/>
            <person name="Braasch I."/>
            <person name="Lecointre G."/>
            <person name="Bobe J."/>
            <person name="Postlethwait J.H."/>
            <person name="Berthelot C."/>
            <person name="Roest Crollius H."/>
            <person name="Guiguen Y."/>
        </authorList>
    </citation>
    <scope>NUCLEOTIDE SEQUENCE</scope>
    <source>
        <strain evidence="3">NC1722</strain>
    </source>
</reference>
<feature type="compositionally biased region" description="Basic and acidic residues" evidence="1">
    <location>
        <begin position="523"/>
        <end position="535"/>
    </location>
</feature>
<gene>
    <name evidence="3" type="ORF">AAFF_G00032970</name>
</gene>
<keyword evidence="4" id="KW-1185">Reference proteome</keyword>
<name>A0AAD7S3I0_9TELE</name>
<comment type="caution">
    <text evidence="3">The sequence shown here is derived from an EMBL/GenBank/DDBJ whole genome shotgun (WGS) entry which is preliminary data.</text>
</comment>
<feature type="region of interest" description="Disordered" evidence="1">
    <location>
        <begin position="508"/>
        <end position="535"/>
    </location>
</feature>
<feature type="domain" description="DUF4550" evidence="2">
    <location>
        <begin position="69"/>
        <end position="162"/>
    </location>
</feature>
<evidence type="ECO:0000256" key="1">
    <source>
        <dbReference type="SAM" id="MobiDB-lite"/>
    </source>
</evidence>
<dbReference type="EMBL" id="JAINUG010000117">
    <property type="protein sequence ID" value="KAJ8395312.1"/>
    <property type="molecule type" value="Genomic_DNA"/>
</dbReference>
<dbReference type="PANTHER" id="PTHR33667">
    <property type="entry name" value="SI:DKEY-57N24.6"/>
    <property type="match status" value="1"/>
</dbReference>
<evidence type="ECO:0000259" key="2">
    <source>
        <dbReference type="Pfam" id="PF15084"/>
    </source>
</evidence>